<dbReference type="EMBL" id="JANHOG010000038">
    <property type="protein sequence ID" value="KAJ3559226.1"/>
    <property type="molecule type" value="Genomic_DNA"/>
</dbReference>
<evidence type="ECO:0000313" key="2">
    <source>
        <dbReference type="Proteomes" id="UP001148662"/>
    </source>
</evidence>
<dbReference type="Proteomes" id="UP001148662">
    <property type="component" value="Unassembled WGS sequence"/>
</dbReference>
<accession>A0ACC1TEI4</accession>
<protein>
    <submittedName>
        <fullName evidence="1">Uncharacterized protein</fullName>
    </submittedName>
</protein>
<comment type="caution">
    <text evidence="1">The sequence shown here is derived from an EMBL/GenBank/DDBJ whole genome shotgun (WGS) entry which is preliminary data.</text>
</comment>
<organism evidence="1 2">
    <name type="scientific">Phlebia brevispora</name>
    <dbReference type="NCBI Taxonomy" id="194682"/>
    <lineage>
        <taxon>Eukaryota</taxon>
        <taxon>Fungi</taxon>
        <taxon>Dikarya</taxon>
        <taxon>Basidiomycota</taxon>
        <taxon>Agaricomycotina</taxon>
        <taxon>Agaricomycetes</taxon>
        <taxon>Polyporales</taxon>
        <taxon>Meruliaceae</taxon>
        <taxon>Phlebia</taxon>
    </lineage>
</organism>
<proteinExistence type="predicted"/>
<evidence type="ECO:0000313" key="1">
    <source>
        <dbReference type="EMBL" id="KAJ3559226.1"/>
    </source>
</evidence>
<reference evidence="1" key="1">
    <citation type="submission" date="2022-07" db="EMBL/GenBank/DDBJ databases">
        <title>Genome Sequence of Phlebia brevispora.</title>
        <authorList>
            <person name="Buettner E."/>
        </authorList>
    </citation>
    <scope>NUCLEOTIDE SEQUENCE</scope>
    <source>
        <strain evidence="1">MPL23</strain>
    </source>
</reference>
<name>A0ACC1TEI4_9APHY</name>
<sequence length="112" mass="12687">MFTDQALILFYVFMFYLTVLVVGIFWILNSWHTQSLQHHRDNINLIIMHIERAYRDTHPPPPAHNNDNVNVNAGAWGNVLDINGGWGNIDDDDVQQGWSTVNATAAPSIISD</sequence>
<keyword evidence="2" id="KW-1185">Reference proteome</keyword>
<gene>
    <name evidence="1" type="ORF">NM688_g470</name>
</gene>